<reference evidence="2" key="1">
    <citation type="submission" date="2018-05" db="EMBL/GenBank/DDBJ databases">
        <authorList>
            <person name="Lanie J.A."/>
            <person name="Ng W.-L."/>
            <person name="Kazmierczak K.M."/>
            <person name="Andrzejewski T.M."/>
            <person name="Davidsen T.M."/>
            <person name="Wayne K.J."/>
            <person name="Tettelin H."/>
            <person name="Glass J.I."/>
            <person name="Rusch D."/>
            <person name="Podicherti R."/>
            <person name="Tsui H.-C.T."/>
            <person name="Winkler M.E."/>
        </authorList>
    </citation>
    <scope>NUCLEOTIDE SEQUENCE</scope>
</reference>
<organism evidence="2">
    <name type="scientific">marine metagenome</name>
    <dbReference type="NCBI Taxonomy" id="408172"/>
    <lineage>
        <taxon>unclassified sequences</taxon>
        <taxon>metagenomes</taxon>
        <taxon>ecological metagenomes</taxon>
    </lineage>
</organism>
<feature type="non-terminal residue" evidence="2">
    <location>
        <position position="1"/>
    </location>
</feature>
<dbReference type="AlphaFoldDB" id="A0A382A9E6"/>
<protein>
    <submittedName>
        <fullName evidence="2">Uncharacterized protein</fullName>
    </submittedName>
</protein>
<keyword evidence="1" id="KW-0812">Transmembrane</keyword>
<evidence type="ECO:0000313" key="2">
    <source>
        <dbReference type="EMBL" id="SVA98166.1"/>
    </source>
</evidence>
<feature type="transmembrane region" description="Helical" evidence="1">
    <location>
        <begin position="44"/>
        <end position="66"/>
    </location>
</feature>
<keyword evidence="1" id="KW-0472">Membrane</keyword>
<feature type="transmembrane region" description="Helical" evidence="1">
    <location>
        <begin position="12"/>
        <end position="32"/>
    </location>
</feature>
<gene>
    <name evidence="2" type="ORF">METZ01_LOCUS151020</name>
</gene>
<sequence length="74" mass="8351">SGCALPIISGMLLMEDTLIKSVVLLGFIWLALPAENKKMADIQLLLLFIFFFLLFLLGIYFTVALYKGWIVLNL</sequence>
<proteinExistence type="predicted"/>
<name>A0A382A9E6_9ZZZZ</name>
<dbReference type="EMBL" id="UINC01024475">
    <property type="protein sequence ID" value="SVA98166.1"/>
    <property type="molecule type" value="Genomic_DNA"/>
</dbReference>
<evidence type="ECO:0000256" key="1">
    <source>
        <dbReference type="SAM" id="Phobius"/>
    </source>
</evidence>
<accession>A0A382A9E6</accession>
<keyword evidence="1" id="KW-1133">Transmembrane helix</keyword>